<dbReference type="GO" id="GO:0005886">
    <property type="term" value="C:plasma membrane"/>
    <property type="evidence" value="ECO:0007669"/>
    <property type="project" value="UniProtKB-SubCell"/>
</dbReference>
<dbReference type="InterPro" id="IPR044751">
    <property type="entry name" value="Ion_transp-like_CBS"/>
</dbReference>
<evidence type="ECO:0000256" key="8">
    <source>
        <dbReference type="ARBA" id="ARBA00023136"/>
    </source>
</evidence>
<evidence type="ECO:0000256" key="10">
    <source>
        <dbReference type="PROSITE-ProRule" id="PRU01193"/>
    </source>
</evidence>
<dbReference type="InterPro" id="IPR005170">
    <property type="entry name" value="Transptr-assoc_dom"/>
</dbReference>
<dbReference type="EMBL" id="AZDG01000004">
    <property type="protein sequence ID" value="KRK65129.1"/>
    <property type="molecule type" value="Genomic_DNA"/>
</dbReference>
<evidence type="ECO:0000256" key="1">
    <source>
        <dbReference type="ARBA" id="ARBA00004651"/>
    </source>
</evidence>
<evidence type="ECO:0000259" key="13">
    <source>
        <dbReference type="PROSITE" id="PS51846"/>
    </source>
</evidence>
<dbReference type="InterPro" id="IPR036318">
    <property type="entry name" value="FAD-bd_PCMH-like_sf"/>
</dbReference>
<feature type="transmembrane region" description="Helical" evidence="11">
    <location>
        <begin position="113"/>
        <end position="133"/>
    </location>
</feature>
<evidence type="ECO:0000256" key="4">
    <source>
        <dbReference type="ARBA" id="ARBA00022692"/>
    </source>
</evidence>
<dbReference type="SUPFAM" id="SSF56176">
    <property type="entry name" value="FAD-binding/transporter-associated domain-like"/>
    <property type="match status" value="1"/>
</dbReference>
<keyword evidence="15" id="KW-1185">Reference proteome</keyword>
<evidence type="ECO:0000256" key="11">
    <source>
        <dbReference type="SAM" id="Phobius"/>
    </source>
</evidence>
<dbReference type="InterPro" id="IPR002550">
    <property type="entry name" value="CNNM"/>
</dbReference>
<feature type="domain" description="CBS" evidence="12">
    <location>
        <begin position="230"/>
        <end position="290"/>
    </location>
</feature>
<dbReference type="InterPro" id="IPR046342">
    <property type="entry name" value="CBS_dom_sf"/>
</dbReference>
<evidence type="ECO:0000259" key="12">
    <source>
        <dbReference type="PROSITE" id="PS51371"/>
    </source>
</evidence>
<gene>
    <name evidence="14" type="ORF">FC72_GL001504</name>
</gene>
<dbReference type="Pfam" id="PF01595">
    <property type="entry name" value="CNNM"/>
    <property type="match status" value="1"/>
</dbReference>
<dbReference type="Pfam" id="PF03471">
    <property type="entry name" value="CorC_HlyC"/>
    <property type="match status" value="1"/>
</dbReference>
<dbReference type="PANTHER" id="PTHR43099">
    <property type="entry name" value="UPF0053 PROTEIN YRKA"/>
    <property type="match status" value="1"/>
</dbReference>
<evidence type="ECO:0000313" key="14">
    <source>
        <dbReference type="EMBL" id="KRK65129.1"/>
    </source>
</evidence>
<dbReference type="Gene3D" id="3.10.580.10">
    <property type="entry name" value="CBS-domain"/>
    <property type="match status" value="1"/>
</dbReference>
<evidence type="ECO:0000256" key="2">
    <source>
        <dbReference type="ARBA" id="ARBA00006337"/>
    </source>
</evidence>
<feature type="domain" description="CNNM transmembrane" evidence="13">
    <location>
        <begin position="13"/>
        <end position="211"/>
    </location>
</feature>
<evidence type="ECO:0000256" key="6">
    <source>
        <dbReference type="ARBA" id="ARBA00022989"/>
    </source>
</evidence>
<evidence type="ECO:0000256" key="9">
    <source>
        <dbReference type="PROSITE-ProRule" id="PRU00703"/>
    </source>
</evidence>
<feature type="transmembrane region" description="Helical" evidence="11">
    <location>
        <begin position="72"/>
        <end position="93"/>
    </location>
</feature>
<comment type="similarity">
    <text evidence="2">Belongs to the UPF0053 family.</text>
</comment>
<feature type="domain" description="CBS" evidence="12">
    <location>
        <begin position="296"/>
        <end position="353"/>
    </location>
</feature>
<keyword evidence="5" id="KW-0677">Repeat</keyword>
<dbReference type="Pfam" id="PF00571">
    <property type="entry name" value="CBS"/>
    <property type="match status" value="2"/>
</dbReference>
<protein>
    <submittedName>
        <fullName evidence="14">Ion Mg(2+) C(O2+) transport protein, hemolysinC related</fullName>
    </submittedName>
</protein>
<keyword evidence="3" id="KW-1003">Cell membrane</keyword>
<dbReference type="SUPFAM" id="SSF54631">
    <property type="entry name" value="CBS-domain pair"/>
    <property type="match status" value="1"/>
</dbReference>
<dbReference type="CDD" id="cd04590">
    <property type="entry name" value="CBS_pair_CorC_HlyC_assoc"/>
    <property type="match status" value="1"/>
</dbReference>
<proteinExistence type="inferred from homology"/>
<dbReference type="RefSeq" id="WP_235805135.1">
    <property type="nucleotide sequence ID" value="NZ_AZDG01000004.1"/>
</dbReference>
<organism evidence="14 15">
    <name type="scientific">Companilactobacillus tucceti DSM 20183</name>
    <dbReference type="NCBI Taxonomy" id="1423811"/>
    <lineage>
        <taxon>Bacteria</taxon>
        <taxon>Bacillati</taxon>
        <taxon>Bacillota</taxon>
        <taxon>Bacilli</taxon>
        <taxon>Lactobacillales</taxon>
        <taxon>Lactobacillaceae</taxon>
        <taxon>Companilactobacillus</taxon>
    </lineage>
</organism>
<accession>A0A0R1J8G8</accession>
<evidence type="ECO:0000256" key="5">
    <source>
        <dbReference type="ARBA" id="ARBA00022737"/>
    </source>
</evidence>
<reference evidence="14 15" key="1">
    <citation type="journal article" date="2015" name="Genome Announc.">
        <title>Expanding the biotechnology potential of lactobacilli through comparative genomics of 213 strains and associated genera.</title>
        <authorList>
            <person name="Sun Z."/>
            <person name="Harris H.M."/>
            <person name="McCann A."/>
            <person name="Guo C."/>
            <person name="Argimon S."/>
            <person name="Zhang W."/>
            <person name="Yang X."/>
            <person name="Jeffery I.B."/>
            <person name="Cooney J.C."/>
            <person name="Kagawa T.F."/>
            <person name="Liu W."/>
            <person name="Song Y."/>
            <person name="Salvetti E."/>
            <person name="Wrobel A."/>
            <person name="Rasinkangas P."/>
            <person name="Parkhill J."/>
            <person name="Rea M.C."/>
            <person name="O'Sullivan O."/>
            <person name="Ritari J."/>
            <person name="Douillard F.P."/>
            <person name="Paul Ross R."/>
            <person name="Yang R."/>
            <person name="Briner A.E."/>
            <person name="Felis G.E."/>
            <person name="de Vos W.M."/>
            <person name="Barrangou R."/>
            <person name="Klaenhammer T.R."/>
            <person name="Caufield P.W."/>
            <person name="Cui Y."/>
            <person name="Zhang H."/>
            <person name="O'Toole P.W."/>
        </authorList>
    </citation>
    <scope>NUCLEOTIDE SEQUENCE [LARGE SCALE GENOMIC DNA]</scope>
    <source>
        <strain evidence="14 15">DSM 20183</strain>
    </source>
</reference>
<dbReference type="AlphaFoldDB" id="A0A0R1J8G8"/>
<dbReference type="PROSITE" id="PS51846">
    <property type="entry name" value="CNNM"/>
    <property type="match status" value="1"/>
</dbReference>
<dbReference type="FunFam" id="3.10.580.10:FF:000002">
    <property type="entry name" value="Magnesium/cobalt efflux protein CorC"/>
    <property type="match status" value="1"/>
</dbReference>
<dbReference type="InterPro" id="IPR016169">
    <property type="entry name" value="FAD-bd_PCMH_sub2"/>
</dbReference>
<feature type="transmembrane region" description="Helical" evidence="11">
    <location>
        <begin position="20"/>
        <end position="42"/>
    </location>
</feature>
<keyword evidence="4 10" id="KW-0812">Transmembrane</keyword>
<comment type="subcellular location">
    <subcellularLocation>
        <location evidence="1">Cell membrane</location>
        <topology evidence="1">Multi-pass membrane protein</topology>
    </subcellularLocation>
</comment>
<dbReference type="InterPro" id="IPR051676">
    <property type="entry name" value="UPF0053_domain"/>
</dbReference>
<dbReference type="InterPro" id="IPR000644">
    <property type="entry name" value="CBS_dom"/>
</dbReference>
<dbReference type="SMART" id="SM01091">
    <property type="entry name" value="CorC_HlyC"/>
    <property type="match status" value="1"/>
</dbReference>
<name>A0A0R1J8G8_9LACO</name>
<dbReference type="GO" id="GO:0050660">
    <property type="term" value="F:flavin adenine dinucleotide binding"/>
    <property type="evidence" value="ECO:0007669"/>
    <property type="project" value="InterPro"/>
</dbReference>
<dbReference type="Gene3D" id="3.30.465.10">
    <property type="match status" value="1"/>
</dbReference>
<keyword evidence="6 10" id="KW-1133">Transmembrane helix</keyword>
<dbReference type="PANTHER" id="PTHR43099:SF5">
    <property type="entry name" value="HLYC_CORC FAMILY TRANSPORTER"/>
    <property type="match status" value="1"/>
</dbReference>
<evidence type="ECO:0000313" key="15">
    <source>
        <dbReference type="Proteomes" id="UP000050929"/>
    </source>
</evidence>
<dbReference type="Proteomes" id="UP000050929">
    <property type="component" value="Unassembled WGS sequence"/>
</dbReference>
<evidence type="ECO:0000256" key="3">
    <source>
        <dbReference type="ARBA" id="ARBA00022475"/>
    </source>
</evidence>
<evidence type="ECO:0000256" key="7">
    <source>
        <dbReference type="ARBA" id="ARBA00023122"/>
    </source>
</evidence>
<keyword evidence="8 10" id="KW-0472">Membrane</keyword>
<dbReference type="PATRIC" id="fig|1423811.3.peg.1529"/>
<dbReference type="STRING" id="1423811.FC72_GL001504"/>
<keyword evidence="7 9" id="KW-0129">CBS domain</keyword>
<sequence length="458" mass="51018">MKESENLMSDDPTGATLLGQLILIVVLTLLNAFFAAGEMAIVSVNKTKVEEKADNGNRRAVKVLKAINNPNSFLSTIQVAITLAGFLSSASAATSLSTRFESLIGTFPGSREVSIIVITVILSYISLVFGELYPKRIALHRPYQVASFTEPMINLFGKLLKPFVWLLTATIELLMKITPIDFSQKDEPVSRNEMLATIQKSRQSGTINSDEFEMLQGIIRFGDKTVREIMVPRIDAFMIDINDPINENIDSILNQPYSRIPIYGGDKDKVIGIIHIKDLLKKARESGFDNISLNEIMKEPLFVQESTNIDSVLLKMRSTQTQISMVVDEYGGIVGLATIEDILEEIVGEIDDEYDEATSNYQRISPNKYSVFGRLSIEDFNDMFDEDIHVDDVDTIAGFLIMNVGEIPDNNHPKSFNLEDGTEITSGKMDGSKIEDVIVTIPDEKVKVVTSNMFKKSY</sequence>
<dbReference type="PROSITE" id="PS51371">
    <property type="entry name" value="CBS"/>
    <property type="match status" value="2"/>
</dbReference>
<comment type="caution">
    <text evidence="14">The sequence shown here is derived from an EMBL/GenBank/DDBJ whole genome shotgun (WGS) entry which is preliminary data.</text>
</comment>